<dbReference type="Proteomes" id="UP000317122">
    <property type="component" value="Unassembled WGS sequence"/>
</dbReference>
<keyword evidence="5 7" id="KW-0067">ATP-binding</keyword>
<gene>
    <name evidence="7" type="ORF">IQ26_07183</name>
</gene>
<dbReference type="InterPro" id="IPR013563">
    <property type="entry name" value="Oligopep_ABC_C"/>
</dbReference>
<accession>A0A562MGV4</accession>
<dbReference type="GO" id="GO:0016887">
    <property type="term" value="F:ATP hydrolysis activity"/>
    <property type="evidence" value="ECO:0007669"/>
    <property type="project" value="InterPro"/>
</dbReference>
<reference evidence="7 8" key="1">
    <citation type="journal article" date="2015" name="Stand. Genomic Sci.">
        <title>Genomic Encyclopedia of Bacterial and Archaeal Type Strains, Phase III: the genomes of soil and plant-associated and newly described type strains.</title>
        <authorList>
            <person name="Whitman W.B."/>
            <person name="Woyke T."/>
            <person name="Klenk H.P."/>
            <person name="Zhou Y."/>
            <person name="Lilburn T.G."/>
            <person name="Beck B.J."/>
            <person name="De Vos P."/>
            <person name="Vandamme P."/>
            <person name="Eisen J.A."/>
            <person name="Garrity G."/>
            <person name="Hugenholtz P."/>
            <person name="Kyrpides N.C."/>
        </authorList>
    </citation>
    <scope>NUCLEOTIDE SEQUENCE [LARGE SCALE GENOMIC DNA]</scope>
    <source>
        <strain evidence="7 8">CGMCC 1.2546</strain>
    </source>
</reference>
<evidence type="ECO:0000256" key="1">
    <source>
        <dbReference type="ARBA" id="ARBA00004417"/>
    </source>
</evidence>
<comment type="similarity">
    <text evidence="2">Belongs to the ABC transporter superfamily.</text>
</comment>
<organism evidence="7 8">
    <name type="scientific">Mesorhizobium tianshanense</name>
    <dbReference type="NCBI Taxonomy" id="39844"/>
    <lineage>
        <taxon>Bacteria</taxon>
        <taxon>Pseudomonadati</taxon>
        <taxon>Pseudomonadota</taxon>
        <taxon>Alphaproteobacteria</taxon>
        <taxon>Hyphomicrobiales</taxon>
        <taxon>Phyllobacteriaceae</taxon>
        <taxon>Mesorhizobium</taxon>
    </lineage>
</organism>
<dbReference type="NCBIfam" id="TIGR01727">
    <property type="entry name" value="oligo_HPY"/>
    <property type="match status" value="1"/>
</dbReference>
<evidence type="ECO:0000259" key="6">
    <source>
        <dbReference type="PROSITE" id="PS50893"/>
    </source>
</evidence>
<evidence type="ECO:0000256" key="4">
    <source>
        <dbReference type="ARBA" id="ARBA00022741"/>
    </source>
</evidence>
<dbReference type="InterPro" id="IPR027417">
    <property type="entry name" value="P-loop_NTPase"/>
</dbReference>
<dbReference type="FunFam" id="3.40.50.300:FF:000016">
    <property type="entry name" value="Oligopeptide ABC transporter ATP-binding component"/>
    <property type="match status" value="1"/>
</dbReference>
<evidence type="ECO:0000256" key="5">
    <source>
        <dbReference type="ARBA" id="ARBA00022840"/>
    </source>
</evidence>
<comment type="caution">
    <text evidence="7">The sequence shown here is derived from an EMBL/GenBank/DDBJ whole genome shotgun (WGS) entry which is preliminary data.</text>
</comment>
<dbReference type="GO" id="GO:0055085">
    <property type="term" value="P:transmembrane transport"/>
    <property type="evidence" value="ECO:0007669"/>
    <property type="project" value="UniProtKB-ARBA"/>
</dbReference>
<dbReference type="Pfam" id="PF00005">
    <property type="entry name" value="ABC_tran"/>
    <property type="match status" value="1"/>
</dbReference>
<dbReference type="InterPro" id="IPR003593">
    <property type="entry name" value="AAA+_ATPase"/>
</dbReference>
<dbReference type="SUPFAM" id="SSF52540">
    <property type="entry name" value="P-loop containing nucleoside triphosphate hydrolases"/>
    <property type="match status" value="1"/>
</dbReference>
<dbReference type="GO" id="GO:0015833">
    <property type="term" value="P:peptide transport"/>
    <property type="evidence" value="ECO:0007669"/>
    <property type="project" value="InterPro"/>
</dbReference>
<dbReference type="InterPro" id="IPR050319">
    <property type="entry name" value="ABC_transp_ATP-bind"/>
</dbReference>
<sequence>MNPASLLTVTAVSRSFASARGLFGPKARMIKAVDDVTFSIGRKETLALVGESGSGKSTTGRIALGLMKPTSGTVHYENEDLFKLGGAAWRQSRRNMQMIFQDSAGALDPRMPVGAQIEEVLSVYGLAGGKSARHNRVVDALDRVGLGGASIEHRLPRELSGGQRQRIAIARALAMQAKLIVCDEPVSALDVSVQAQIVNLLMEMQQVFGLSYLFISHDLRVVRHISHRVAVMYLGRIVEIASTADIFKNPHHPYTQALLAAVPTTRRHHPSAGPLLGGELQDPASASSGCRFQGRCPFSRDICRWVEPALVEVGQGRQVACHLAVRADTEGGGRA</sequence>
<dbReference type="AlphaFoldDB" id="A0A562MGV4"/>
<protein>
    <submittedName>
        <fullName evidence="7">Peptide/nickel transport system ATP-binding protein/oligopeptide transport system ATP-binding protein</fullName>
    </submittedName>
</protein>
<dbReference type="InterPro" id="IPR003439">
    <property type="entry name" value="ABC_transporter-like_ATP-bd"/>
</dbReference>
<evidence type="ECO:0000313" key="7">
    <source>
        <dbReference type="EMBL" id="TWI19177.1"/>
    </source>
</evidence>
<dbReference type="PANTHER" id="PTHR43776:SF7">
    <property type="entry name" value="D,D-DIPEPTIDE TRANSPORT ATP-BINDING PROTEIN DDPF-RELATED"/>
    <property type="match status" value="1"/>
</dbReference>
<dbReference type="Gene3D" id="3.40.50.300">
    <property type="entry name" value="P-loop containing nucleotide triphosphate hydrolases"/>
    <property type="match status" value="1"/>
</dbReference>
<dbReference type="PROSITE" id="PS50893">
    <property type="entry name" value="ABC_TRANSPORTER_2"/>
    <property type="match status" value="1"/>
</dbReference>
<dbReference type="PANTHER" id="PTHR43776">
    <property type="entry name" value="TRANSPORT ATP-BINDING PROTEIN"/>
    <property type="match status" value="1"/>
</dbReference>
<keyword evidence="8" id="KW-1185">Reference proteome</keyword>
<dbReference type="GO" id="GO:0005524">
    <property type="term" value="F:ATP binding"/>
    <property type="evidence" value="ECO:0007669"/>
    <property type="project" value="UniProtKB-KW"/>
</dbReference>
<dbReference type="Pfam" id="PF08352">
    <property type="entry name" value="oligo_HPY"/>
    <property type="match status" value="1"/>
</dbReference>
<keyword evidence="4" id="KW-0547">Nucleotide-binding</keyword>
<evidence type="ECO:0000313" key="8">
    <source>
        <dbReference type="Proteomes" id="UP000317122"/>
    </source>
</evidence>
<dbReference type="InterPro" id="IPR017871">
    <property type="entry name" value="ABC_transporter-like_CS"/>
</dbReference>
<name>A0A562MGV4_9HYPH</name>
<dbReference type="CDD" id="cd03257">
    <property type="entry name" value="ABC_NikE_OppD_transporters"/>
    <property type="match status" value="1"/>
</dbReference>
<dbReference type="SMART" id="SM00382">
    <property type="entry name" value="AAA"/>
    <property type="match status" value="1"/>
</dbReference>
<keyword evidence="3" id="KW-0813">Transport</keyword>
<dbReference type="PROSITE" id="PS00211">
    <property type="entry name" value="ABC_TRANSPORTER_1"/>
    <property type="match status" value="1"/>
</dbReference>
<evidence type="ECO:0000256" key="2">
    <source>
        <dbReference type="ARBA" id="ARBA00005417"/>
    </source>
</evidence>
<dbReference type="GO" id="GO:0005886">
    <property type="term" value="C:plasma membrane"/>
    <property type="evidence" value="ECO:0007669"/>
    <property type="project" value="UniProtKB-SubCell"/>
</dbReference>
<evidence type="ECO:0000256" key="3">
    <source>
        <dbReference type="ARBA" id="ARBA00022448"/>
    </source>
</evidence>
<comment type="subcellular location">
    <subcellularLocation>
        <location evidence="1">Cell inner membrane</location>
        <topology evidence="1">Peripheral membrane protein</topology>
    </subcellularLocation>
</comment>
<feature type="domain" description="ABC transporter" evidence="6">
    <location>
        <begin position="7"/>
        <end position="259"/>
    </location>
</feature>
<dbReference type="OrthoDB" id="9815712at2"/>
<dbReference type="EMBL" id="VLKT01000086">
    <property type="protein sequence ID" value="TWI19177.1"/>
    <property type="molecule type" value="Genomic_DNA"/>
</dbReference>
<proteinExistence type="inferred from homology"/>
<dbReference type="RefSeq" id="WP_145723131.1">
    <property type="nucleotide sequence ID" value="NZ_BSPF01000038.1"/>
</dbReference>